<dbReference type="GO" id="GO:0004672">
    <property type="term" value="F:protein kinase activity"/>
    <property type="evidence" value="ECO:0007669"/>
    <property type="project" value="InterPro"/>
</dbReference>
<dbReference type="InterPro" id="IPR000719">
    <property type="entry name" value="Prot_kinase_dom"/>
</dbReference>
<dbReference type="PROSITE" id="PS50011">
    <property type="entry name" value="PROTEIN_KINASE_DOM"/>
    <property type="match status" value="1"/>
</dbReference>
<dbReference type="PANTHER" id="PTHR48010">
    <property type="entry name" value="OS05G0588300 PROTEIN"/>
    <property type="match status" value="1"/>
</dbReference>
<dbReference type="AlphaFoldDB" id="A0A6A2XIJ0"/>
<dbReference type="GO" id="GO:0005524">
    <property type="term" value="F:ATP binding"/>
    <property type="evidence" value="ECO:0007669"/>
    <property type="project" value="InterPro"/>
</dbReference>
<evidence type="ECO:0000259" key="2">
    <source>
        <dbReference type="PROSITE" id="PS50011"/>
    </source>
</evidence>
<evidence type="ECO:0000313" key="4">
    <source>
        <dbReference type="Proteomes" id="UP000436088"/>
    </source>
</evidence>
<organism evidence="3 4">
    <name type="scientific">Hibiscus syriacus</name>
    <name type="common">Rose of Sharon</name>
    <dbReference type="NCBI Taxonomy" id="106335"/>
    <lineage>
        <taxon>Eukaryota</taxon>
        <taxon>Viridiplantae</taxon>
        <taxon>Streptophyta</taxon>
        <taxon>Embryophyta</taxon>
        <taxon>Tracheophyta</taxon>
        <taxon>Spermatophyta</taxon>
        <taxon>Magnoliopsida</taxon>
        <taxon>eudicotyledons</taxon>
        <taxon>Gunneridae</taxon>
        <taxon>Pentapetalae</taxon>
        <taxon>rosids</taxon>
        <taxon>malvids</taxon>
        <taxon>Malvales</taxon>
        <taxon>Malvaceae</taxon>
        <taxon>Malvoideae</taxon>
        <taxon>Hibiscus</taxon>
    </lineage>
</organism>
<feature type="compositionally biased region" description="Low complexity" evidence="1">
    <location>
        <begin position="237"/>
        <end position="246"/>
    </location>
</feature>
<keyword evidence="3" id="KW-0418">Kinase</keyword>
<feature type="domain" description="Protein kinase" evidence="2">
    <location>
        <begin position="1"/>
        <end position="213"/>
    </location>
</feature>
<dbReference type="Proteomes" id="UP000436088">
    <property type="component" value="Unassembled WGS sequence"/>
</dbReference>
<proteinExistence type="predicted"/>
<dbReference type="PANTHER" id="PTHR48010:SF55">
    <property type="entry name" value="OS01G0607900 PROTEIN"/>
    <property type="match status" value="1"/>
</dbReference>
<keyword evidence="3" id="KW-0808">Transferase</keyword>
<accession>A0A6A2XIJ0</accession>
<protein>
    <submittedName>
        <fullName evidence="3">Inactive receptor kinase</fullName>
    </submittedName>
</protein>
<dbReference type="InterPro" id="IPR011009">
    <property type="entry name" value="Kinase-like_dom_sf"/>
</dbReference>
<gene>
    <name evidence="3" type="ORF">F3Y22_tig00116973pilonHSYRG00082</name>
</gene>
<dbReference type="InterPro" id="IPR050994">
    <property type="entry name" value="At_inactive_RLKs"/>
</dbReference>
<evidence type="ECO:0000313" key="3">
    <source>
        <dbReference type="EMBL" id="KAE8658269.1"/>
    </source>
</evidence>
<sequence length="246" mass="27221">MEVLEKGSVGASYKAVLEEGTTVLVKRLKDVAANKREFEMQMEIIGKIALTVDRGLAHLHVSGKLVHGNIKSSNILLRPDHEACIYDFGLSTLFGNTTPPSRIAGYRTSEIIKTNKVTFQSDVYSFGVLLLELLTGKEPNQASLGEEGIGLSRWIQSVVQEEWSAEVFDVELMRYHNIEEEMVQLLQIAMTCVSVVHDQRPAMQQVLRMIEDINRGETDDGLIQSSNDPSKGSDGHTPPTGTRTPP</sequence>
<name>A0A6A2XIJ0_HIBSY</name>
<keyword evidence="3" id="KW-0675">Receptor</keyword>
<dbReference type="EMBL" id="VEPZ02001746">
    <property type="protein sequence ID" value="KAE8658269.1"/>
    <property type="molecule type" value="Genomic_DNA"/>
</dbReference>
<comment type="caution">
    <text evidence="3">The sequence shown here is derived from an EMBL/GenBank/DDBJ whole genome shotgun (WGS) entry which is preliminary data.</text>
</comment>
<keyword evidence="4" id="KW-1185">Reference proteome</keyword>
<evidence type="ECO:0000256" key="1">
    <source>
        <dbReference type="SAM" id="MobiDB-lite"/>
    </source>
</evidence>
<dbReference type="SUPFAM" id="SSF56112">
    <property type="entry name" value="Protein kinase-like (PK-like)"/>
    <property type="match status" value="1"/>
</dbReference>
<dbReference type="Gene3D" id="1.10.510.10">
    <property type="entry name" value="Transferase(Phosphotransferase) domain 1"/>
    <property type="match status" value="1"/>
</dbReference>
<reference evidence="3" key="1">
    <citation type="submission" date="2019-09" db="EMBL/GenBank/DDBJ databases">
        <title>Draft genome information of white flower Hibiscus syriacus.</title>
        <authorList>
            <person name="Kim Y.-M."/>
        </authorList>
    </citation>
    <scope>NUCLEOTIDE SEQUENCE [LARGE SCALE GENOMIC DNA]</scope>
    <source>
        <strain evidence="3">YM2019G1</strain>
    </source>
</reference>
<feature type="region of interest" description="Disordered" evidence="1">
    <location>
        <begin position="217"/>
        <end position="246"/>
    </location>
</feature>
<dbReference type="Pfam" id="PF00069">
    <property type="entry name" value="Pkinase"/>
    <property type="match status" value="1"/>
</dbReference>